<dbReference type="RefSeq" id="YP_009099088.1">
    <property type="nucleotide sequence ID" value="NC_025423.1"/>
</dbReference>
<dbReference type="Pfam" id="PF08239">
    <property type="entry name" value="SH3_3"/>
    <property type="match status" value="1"/>
</dbReference>
<evidence type="ECO:0000256" key="4">
    <source>
        <dbReference type="ARBA" id="ARBA00011901"/>
    </source>
</evidence>
<keyword evidence="16" id="KW-1185">Reference proteome</keyword>
<dbReference type="Gene3D" id="2.30.30.40">
    <property type="entry name" value="SH3 Domains"/>
    <property type="match status" value="1"/>
</dbReference>
<feature type="domain" description="SH3b" evidence="14">
    <location>
        <begin position="277"/>
        <end position="346"/>
    </location>
</feature>
<comment type="similarity">
    <text evidence="3">Belongs to the N-acetylmuramoyl-L-alanine amidase 2 family.</text>
</comment>
<protein>
    <recommendedName>
        <fullName evidence="12">N-acetylmuramoyl-L-alanine amidase</fullName>
        <ecNumber evidence="4">3.5.1.28</ecNumber>
    </recommendedName>
    <alternativeName>
        <fullName evidence="12">N-acetylmuramoyl-L-alanine amidase</fullName>
    </alternativeName>
</protein>
<dbReference type="GO" id="GO:0042742">
    <property type="term" value="P:defense response to bacterium"/>
    <property type="evidence" value="ECO:0007669"/>
    <property type="project" value="UniProtKB-KW"/>
</dbReference>
<keyword evidence="11" id="KW-0961">Cell wall biogenesis/degradation</keyword>
<keyword evidence="7" id="KW-0645">Protease</keyword>
<keyword evidence="8" id="KW-0479">Metal-binding</keyword>
<reference evidence="15" key="1">
    <citation type="journal article" date="2014" name="Virology">
        <title>The odd one out: Bacillus ACT bacteriophage CP-51 exhibits unusual properties compared to related Spounavirinae W.Ph. and Bastille.</title>
        <authorList>
            <person name="Klumpp J."/>
            <person name="Schmuki M."/>
            <person name="Sozhamannan S."/>
            <person name="Beyer W."/>
            <person name="Fouts D.E."/>
            <person name="Bernbach V."/>
            <person name="Calendar R."/>
            <person name="Loessner M.J."/>
        </authorList>
    </citation>
    <scope>NUCLEOTIDE SEQUENCE [LARGE SCALE GENOMIC DNA]</scope>
</reference>
<evidence type="ECO:0000256" key="7">
    <source>
        <dbReference type="ARBA" id="ARBA00022670"/>
    </source>
</evidence>
<dbReference type="KEGG" id="vg:22276987"/>
<dbReference type="GO" id="GO:0009254">
    <property type="term" value="P:peptidoglycan turnover"/>
    <property type="evidence" value="ECO:0007669"/>
    <property type="project" value="TreeGrafter"/>
</dbReference>
<keyword evidence="5" id="KW-0929">Antimicrobial</keyword>
<dbReference type="EMBL" id="KF554508">
    <property type="protein sequence ID" value="AID50479.1"/>
    <property type="molecule type" value="Genomic_DNA"/>
</dbReference>
<evidence type="ECO:0000256" key="3">
    <source>
        <dbReference type="ARBA" id="ARBA00007553"/>
    </source>
</evidence>
<evidence type="ECO:0000256" key="11">
    <source>
        <dbReference type="ARBA" id="ARBA00023316"/>
    </source>
</evidence>
<evidence type="ECO:0000256" key="2">
    <source>
        <dbReference type="ARBA" id="ARBA00001947"/>
    </source>
</evidence>
<evidence type="ECO:0000256" key="13">
    <source>
        <dbReference type="SAM" id="MobiDB-lite"/>
    </source>
</evidence>
<comment type="cofactor">
    <cofactor evidence="2">
        <name>Zn(2+)</name>
        <dbReference type="ChEBI" id="CHEBI:29105"/>
    </cofactor>
</comment>
<dbReference type="GO" id="GO:0009253">
    <property type="term" value="P:peptidoglycan catabolic process"/>
    <property type="evidence" value="ECO:0007669"/>
    <property type="project" value="InterPro"/>
</dbReference>
<dbReference type="OrthoDB" id="14312at10239"/>
<keyword evidence="9" id="KW-0378">Hydrolase</keyword>
<evidence type="ECO:0000256" key="1">
    <source>
        <dbReference type="ARBA" id="ARBA00001561"/>
    </source>
</evidence>
<dbReference type="CDD" id="cd06583">
    <property type="entry name" value="PGRP"/>
    <property type="match status" value="1"/>
</dbReference>
<dbReference type="EC" id="3.5.1.28" evidence="4"/>
<dbReference type="Gene3D" id="3.40.80.10">
    <property type="entry name" value="Peptidoglycan recognition protein-like"/>
    <property type="match status" value="1"/>
</dbReference>
<dbReference type="InterPro" id="IPR003646">
    <property type="entry name" value="SH3-like_bac-type"/>
</dbReference>
<evidence type="ECO:0000256" key="8">
    <source>
        <dbReference type="ARBA" id="ARBA00022723"/>
    </source>
</evidence>
<evidence type="ECO:0000256" key="12">
    <source>
        <dbReference type="ARBA" id="ARBA00042615"/>
    </source>
</evidence>
<organism evidence="15 16">
    <name type="scientific">Bacillus phage CP-51</name>
    <dbReference type="NCBI Taxonomy" id="1391188"/>
    <lineage>
        <taxon>Viruses</taxon>
        <taxon>Duplodnaviria</taxon>
        <taxon>Heunggongvirae</taxon>
        <taxon>Uroviricota</taxon>
        <taxon>Caudoviricetes</taxon>
        <taxon>Herelleviridae</taxon>
        <taxon>Spounavirinae</taxon>
        <taxon>Siminovitchvirus</taxon>
        <taxon>Siminovitchvirus CP51</taxon>
    </lineage>
</organism>
<dbReference type="GO" id="GO:0046872">
    <property type="term" value="F:metal ion binding"/>
    <property type="evidence" value="ECO:0007669"/>
    <property type="project" value="UniProtKB-KW"/>
</dbReference>
<keyword evidence="6" id="KW-0081">Bacteriolytic enzyme</keyword>
<dbReference type="GeneID" id="22276987"/>
<feature type="region of interest" description="Disordered" evidence="13">
    <location>
        <begin position="172"/>
        <end position="193"/>
    </location>
</feature>
<dbReference type="GO" id="GO:0006508">
    <property type="term" value="P:proteolysis"/>
    <property type="evidence" value="ECO:0007669"/>
    <property type="project" value="UniProtKB-KW"/>
</dbReference>
<evidence type="ECO:0000256" key="5">
    <source>
        <dbReference type="ARBA" id="ARBA00022529"/>
    </source>
</evidence>
<evidence type="ECO:0000256" key="10">
    <source>
        <dbReference type="ARBA" id="ARBA00022833"/>
    </source>
</evidence>
<keyword evidence="10" id="KW-0862">Zinc</keyword>
<dbReference type="SUPFAM" id="SSF55846">
    <property type="entry name" value="N-acetylmuramoyl-L-alanine amidase-like"/>
    <property type="match status" value="1"/>
</dbReference>
<comment type="catalytic activity">
    <reaction evidence="1">
        <text>Hydrolyzes the link between N-acetylmuramoyl residues and L-amino acid residues in certain cell-wall glycopeptides.</text>
        <dbReference type="EC" id="3.5.1.28"/>
    </reaction>
</comment>
<name>A0A068EP83_9CAUD</name>
<dbReference type="InterPro" id="IPR036505">
    <property type="entry name" value="Amidase/PGRP_sf"/>
</dbReference>
<dbReference type="Proteomes" id="UP000027382">
    <property type="component" value="Segment"/>
</dbReference>
<evidence type="ECO:0000256" key="6">
    <source>
        <dbReference type="ARBA" id="ARBA00022638"/>
    </source>
</evidence>
<dbReference type="SMART" id="SM00287">
    <property type="entry name" value="SH3b"/>
    <property type="match status" value="2"/>
</dbReference>
<dbReference type="PANTHER" id="PTHR30417">
    <property type="entry name" value="N-ACETYLMURAMOYL-L-ALANINE AMIDASE AMID"/>
    <property type="match status" value="1"/>
</dbReference>
<dbReference type="GO" id="GO:0071555">
    <property type="term" value="P:cell wall organization"/>
    <property type="evidence" value="ECO:0007669"/>
    <property type="project" value="UniProtKB-KW"/>
</dbReference>
<sequence>MVAWRDDFIRINQYSRPGSKLTAVRKLILHYTANPGASAANHQRYFNNLTDRYASAHLFVDKIDSICIIPLDEVAYQANDGSYRGVAALQPNANFLAIGVEMCQEPDGSFHPDTVTRTVNVMADLCRKFGLSASDIVRHYDVTHKYCPGPYVDNPALFTAFKNRVSDVLGGGSGGGTGGNTGGGTTTPPTGGGDGRIGVAYITGTNVNLRSGPGTGYGVLRQLNAGESYIVWAEQDGWLCLGGDQWVKNDSSFLRFERTSGGSTGGSTGGGVGDTNAGKRVVSKVDGLNFYSRPTWDKSYVVGQCNAGEGFTIVTKVPVDDAYQYKVQNSKGATYYITASSTYVEVR</sequence>
<evidence type="ECO:0000313" key="16">
    <source>
        <dbReference type="Proteomes" id="UP000027382"/>
    </source>
</evidence>
<dbReference type="InterPro" id="IPR002502">
    <property type="entry name" value="Amidase_domain"/>
</dbReference>
<evidence type="ECO:0000313" key="15">
    <source>
        <dbReference type="EMBL" id="AID50479.1"/>
    </source>
</evidence>
<dbReference type="Pfam" id="PF01510">
    <property type="entry name" value="Amidase_2"/>
    <property type="match status" value="1"/>
</dbReference>
<dbReference type="PROSITE" id="PS51781">
    <property type="entry name" value="SH3B"/>
    <property type="match status" value="1"/>
</dbReference>
<proteinExistence type="inferred from homology"/>
<dbReference type="GO" id="GO:0008745">
    <property type="term" value="F:N-acetylmuramoyl-L-alanine amidase activity"/>
    <property type="evidence" value="ECO:0007669"/>
    <property type="project" value="UniProtKB-EC"/>
</dbReference>
<evidence type="ECO:0000256" key="9">
    <source>
        <dbReference type="ARBA" id="ARBA00022801"/>
    </source>
</evidence>
<dbReference type="GO" id="GO:0008233">
    <property type="term" value="F:peptidase activity"/>
    <property type="evidence" value="ECO:0007669"/>
    <property type="project" value="UniProtKB-KW"/>
</dbReference>
<dbReference type="SMR" id="A0A068EP83"/>
<dbReference type="InterPro" id="IPR051206">
    <property type="entry name" value="NAMLAA_amidase_2"/>
</dbReference>
<dbReference type="GO" id="GO:0001897">
    <property type="term" value="P:symbiont-mediated cytolysis of host cell"/>
    <property type="evidence" value="ECO:0007669"/>
    <property type="project" value="UniProtKB-ARBA"/>
</dbReference>
<dbReference type="SMART" id="SM00644">
    <property type="entry name" value="Ami_2"/>
    <property type="match status" value="1"/>
</dbReference>
<accession>A0A068EP83</accession>
<evidence type="ECO:0000259" key="14">
    <source>
        <dbReference type="PROSITE" id="PS51781"/>
    </source>
</evidence>
<dbReference type="PANTHER" id="PTHR30417:SF1">
    <property type="entry name" value="N-ACETYLMURAMOYL-L-ALANINE AMIDASE AMID"/>
    <property type="match status" value="1"/>
</dbReference>